<reference evidence="2 3" key="1">
    <citation type="submission" date="2016-10" db="EMBL/GenBank/DDBJ databases">
        <authorList>
            <person name="de Groot N.N."/>
        </authorList>
    </citation>
    <scope>NUCLEOTIDE SEQUENCE [LARGE SCALE GENOMIC DNA]</scope>
    <source>
        <strain evidence="2 3">DSM 43941</strain>
    </source>
</reference>
<organism evidence="2 3">
    <name type="scientific">Actinoplanes derwentensis</name>
    <dbReference type="NCBI Taxonomy" id="113562"/>
    <lineage>
        <taxon>Bacteria</taxon>
        <taxon>Bacillati</taxon>
        <taxon>Actinomycetota</taxon>
        <taxon>Actinomycetes</taxon>
        <taxon>Micromonosporales</taxon>
        <taxon>Micromonosporaceae</taxon>
        <taxon>Actinoplanes</taxon>
    </lineage>
</organism>
<dbReference type="InterPro" id="IPR007278">
    <property type="entry name" value="DUF397"/>
</dbReference>
<dbReference type="RefSeq" id="WP_092549440.1">
    <property type="nucleotide sequence ID" value="NZ_BOMJ01000012.1"/>
</dbReference>
<evidence type="ECO:0000259" key="1">
    <source>
        <dbReference type="Pfam" id="PF04149"/>
    </source>
</evidence>
<name>A0A1H2CPK6_9ACTN</name>
<dbReference type="OrthoDB" id="3297292at2"/>
<protein>
    <recommendedName>
        <fullName evidence="1">DUF397 domain-containing protein</fullName>
    </recommendedName>
</protein>
<dbReference type="EMBL" id="LT629758">
    <property type="protein sequence ID" value="SDT72361.1"/>
    <property type="molecule type" value="Genomic_DNA"/>
</dbReference>
<proteinExistence type="predicted"/>
<keyword evidence="3" id="KW-1185">Reference proteome</keyword>
<dbReference type="Proteomes" id="UP000198688">
    <property type="component" value="Chromosome I"/>
</dbReference>
<evidence type="ECO:0000313" key="2">
    <source>
        <dbReference type="EMBL" id="SDT72361.1"/>
    </source>
</evidence>
<dbReference type="STRING" id="113562.SAMN04489716_6390"/>
<dbReference type="Pfam" id="PF04149">
    <property type="entry name" value="DUF397"/>
    <property type="match status" value="1"/>
</dbReference>
<accession>A0A1H2CPK6</accession>
<gene>
    <name evidence="2" type="ORF">SAMN04489716_6390</name>
</gene>
<feature type="domain" description="DUF397" evidence="1">
    <location>
        <begin position="8"/>
        <end position="58"/>
    </location>
</feature>
<dbReference type="AlphaFoldDB" id="A0A1H2CPK6"/>
<evidence type="ECO:0000313" key="3">
    <source>
        <dbReference type="Proteomes" id="UP000198688"/>
    </source>
</evidence>
<sequence length="65" mass="7397">MIKTEEPHWRRSRRCSTGACVEVARVAERVLIRDSKMPTGAILAFTHEEWDAFVTGVKDGDFGFE</sequence>